<reference evidence="2 3" key="1">
    <citation type="submission" date="2024-08" db="EMBL/GenBank/DDBJ databases">
        <title>Two novel Cytobacillus novel species.</title>
        <authorList>
            <person name="Liu G."/>
        </authorList>
    </citation>
    <scope>NUCLEOTIDE SEQUENCE [LARGE SCALE GENOMIC DNA]</scope>
    <source>
        <strain evidence="2 3">FJAT-54145</strain>
    </source>
</reference>
<dbReference type="CDD" id="cd14789">
    <property type="entry name" value="Tiki"/>
    <property type="match status" value="1"/>
</dbReference>
<proteinExistence type="predicted"/>
<name>A0ABW6KC62_9BACI</name>
<accession>A0ABW6KC62</accession>
<dbReference type="PANTHER" id="PTHR40590:SF1">
    <property type="entry name" value="CYTOPLASMIC PROTEIN"/>
    <property type="match status" value="1"/>
</dbReference>
<dbReference type="InterPro" id="IPR002816">
    <property type="entry name" value="TraB/PrgY/GumN_fam"/>
</dbReference>
<evidence type="ECO:0000256" key="1">
    <source>
        <dbReference type="SAM" id="SignalP"/>
    </source>
</evidence>
<feature type="signal peptide" evidence="1">
    <location>
        <begin position="1"/>
        <end position="28"/>
    </location>
</feature>
<dbReference type="PANTHER" id="PTHR40590">
    <property type="entry name" value="CYTOPLASMIC PROTEIN-RELATED"/>
    <property type="match status" value="1"/>
</dbReference>
<dbReference type="Pfam" id="PF01963">
    <property type="entry name" value="TraB_PrgY_gumN"/>
    <property type="match status" value="1"/>
</dbReference>
<comment type="caution">
    <text evidence="2">The sequence shown here is derived from an EMBL/GenBank/DDBJ whole genome shotgun (WGS) entry which is preliminary data.</text>
</comment>
<keyword evidence="1" id="KW-0732">Signal</keyword>
<evidence type="ECO:0000313" key="2">
    <source>
        <dbReference type="EMBL" id="MFE8701771.1"/>
    </source>
</evidence>
<evidence type="ECO:0000313" key="3">
    <source>
        <dbReference type="Proteomes" id="UP001601059"/>
    </source>
</evidence>
<organism evidence="2 3">
    <name type="scientific">Cytobacillus spartinae</name>
    <dbReference type="NCBI Taxonomy" id="3299023"/>
    <lineage>
        <taxon>Bacteria</taxon>
        <taxon>Bacillati</taxon>
        <taxon>Bacillota</taxon>
        <taxon>Bacilli</taxon>
        <taxon>Bacillales</taxon>
        <taxon>Bacillaceae</taxon>
        <taxon>Cytobacillus</taxon>
    </lineage>
</organism>
<dbReference type="Proteomes" id="UP001601059">
    <property type="component" value="Unassembled WGS sequence"/>
</dbReference>
<dbReference type="EMBL" id="JBIACK010000006">
    <property type="protein sequence ID" value="MFE8701771.1"/>
    <property type="molecule type" value="Genomic_DNA"/>
</dbReference>
<protein>
    <submittedName>
        <fullName evidence="2">TraB/GumN family protein</fullName>
    </submittedName>
</protein>
<sequence>MRLVFKKIAMLLVVALLASAFSTGSAFASTTDCSTLKVVWDDAELKMGQIGRVTILDETELYLLKGEDLAVHKTLPENGVYRVYSFKTNNNTGLYGVGGGYYIKRDHNVLYETPSKAKLAKLKACEQKDEGPKDPVVVAPENEGGFLWKAEHNGNTVYMLGSIHIGSEEFYPLNSKIENAYDASDYLAVEADILNLDPDQLAETLVEKAVYTDGSTLEDHLSDEMYLDLKEALGYYGIAIEYVNMYEPWYVNMLLEGLKPMGLEYAPELGIDYHFLAKATNEDKEIIELEGMEFQLNMFDTFSKEIQLKLLESTLTVEGTEGLKELMDAWNTSDDEAIESILLADNGDNSPEYQEYMTEMLDNRNIGMADKIEQFLASDKKETYFVVVGAAHYFGDMSIIKLLEDKGYEVEKIQ</sequence>
<dbReference type="RefSeq" id="WP_389361740.1">
    <property type="nucleotide sequence ID" value="NZ_JBIACK010000006.1"/>
</dbReference>
<feature type="chain" id="PRO_5045222970" evidence="1">
    <location>
        <begin position="29"/>
        <end position="414"/>
    </location>
</feature>
<dbReference type="InterPro" id="IPR047111">
    <property type="entry name" value="YbaP-like"/>
</dbReference>
<keyword evidence="3" id="KW-1185">Reference proteome</keyword>
<gene>
    <name evidence="2" type="ORF">ACFYKX_14320</name>
</gene>